<reference evidence="4" key="1">
    <citation type="submission" date="2010-05" db="EMBL/GenBank/DDBJ databases">
        <title>The genome sequence of Magnaporthe poae strain ATCC 64411.</title>
        <authorList>
            <person name="Ma L.-J."/>
            <person name="Dead R."/>
            <person name="Young S."/>
            <person name="Zeng Q."/>
            <person name="Koehrsen M."/>
            <person name="Alvarado L."/>
            <person name="Berlin A."/>
            <person name="Chapman S.B."/>
            <person name="Chen Z."/>
            <person name="Freedman E."/>
            <person name="Gellesch M."/>
            <person name="Goldberg J."/>
            <person name="Griggs A."/>
            <person name="Gujja S."/>
            <person name="Heilman E.R."/>
            <person name="Heiman D."/>
            <person name="Hepburn T."/>
            <person name="Howarth C."/>
            <person name="Jen D."/>
            <person name="Larson L."/>
            <person name="Mehta T."/>
            <person name="Neiman D."/>
            <person name="Pearson M."/>
            <person name="Roberts A."/>
            <person name="Saif S."/>
            <person name="Shea T."/>
            <person name="Shenoy N."/>
            <person name="Sisk P."/>
            <person name="Stolte C."/>
            <person name="Sykes S."/>
            <person name="Walk T."/>
            <person name="White J."/>
            <person name="Yandava C."/>
            <person name="Haas B."/>
            <person name="Nusbaum C."/>
            <person name="Birren B."/>
        </authorList>
    </citation>
    <scope>NUCLEOTIDE SEQUENCE [LARGE SCALE GENOMIC DNA]</scope>
    <source>
        <strain evidence="4">ATCC 64411 / 73-15</strain>
    </source>
</reference>
<gene>
    <name evidence="2" type="ORF">MAPG_07918</name>
</gene>
<dbReference type="OrthoDB" id="10428829at2759"/>
<dbReference type="VEuPathDB" id="FungiDB:MAPG_07918"/>
<dbReference type="AlphaFoldDB" id="A0A0C4E5Y9"/>
<reference evidence="3" key="4">
    <citation type="journal article" date="2015" name="G3 (Bethesda)">
        <title>Genome sequences of three phytopathogenic species of the Magnaporthaceae family of fungi.</title>
        <authorList>
            <person name="Okagaki L.H."/>
            <person name="Nunes C.C."/>
            <person name="Sailsbery J."/>
            <person name="Clay B."/>
            <person name="Brown D."/>
            <person name="John T."/>
            <person name="Oh Y."/>
            <person name="Young N."/>
            <person name="Fitzgerald M."/>
            <person name="Haas B.J."/>
            <person name="Zeng Q."/>
            <person name="Young S."/>
            <person name="Adiconis X."/>
            <person name="Fan L."/>
            <person name="Levin J.Z."/>
            <person name="Mitchell T.K."/>
            <person name="Okubara P.A."/>
            <person name="Farman M.L."/>
            <person name="Kohn L.M."/>
            <person name="Birren B."/>
            <person name="Ma L.-J."/>
            <person name="Dean R.A."/>
        </authorList>
    </citation>
    <scope>NUCLEOTIDE SEQUENCE</scope>
    <source>
        <strain evidence="3">ATCC 64411 / 73-15</strain>
    </source>
</reference>
<organism evidence="3 4">
    <name type="scientific">Magnaporthiopsis poae (strain ATCC 64411 / 73-15)</name>
    <name type="common">Kentucky bluegrass fungus</name>
    <name type="synonym">Magnaporthe poae</name>
    <dbReference type="NCBI Taxonomy" id="644358"/>
    <lineage>
        <taxon>Eukaryota</taxon>
        <taxon>Fungi</taxon>
        <taxon>Dikarya</taxon>
        <taxon>Ascomycota</taxon>
        <taxon>Pezizomycotina</taxon>
        <taxon>Sordariomycetes</taxon>
        <taxon>Sordariomycetidae</taxon>
        <taxon>Magnaporthales</taxon>
        <taxon>Magnaporthaceae</taxon>
        <taxon>Magnaporthiopsis</taxon>
    </lineage>
</organism>
<protein>
    <submittedName>
        <fullName evidence="2 3">Uncharacterized protein</fullName>
    </submittedName>
</protein>
<evidence type="ECO:0000313" key="3">
    <source>
        <dbReference type="EnsemblFungi" id="MAPG_07918T0"/>
    </source>
</evidence>
<proteinExistence type="predicted"/>
<feature type="region of interest" description="Disordered" evidence="1">
    <location>
        <begin position="1"/>
        <end position="21"/>
    </location>
</feature>
<feature type="region of interest" description="Disordered" evidence="1">
    <location>
        <begin position="152"/>
        <end position="177"/>
    </location>
</feature>
<dbReference type="EMBL" id="ADBL01001914">
    <property type="status" value="NOT_ANNOTATED_CDS"/>
    <property type="molecule type" value="Genomic_DNA"/>
</dbReference>
<name>A0A0C4E5Y9_MAGP6</name>
<dbReference type="EMBL" id="GL876972">
    <property type="protein sequence ID" value="KLU88937.1"/>
    <property type="molecule type" value="Genomic_DNA"/>
</dbReference>
<reference evidence="2" key="3">
    <citation type="submission" date="2011-03" db="EMBL/GenBank/DDBJ databases">
        <title>Annotation of Magnaporthe poae ATCC 64411.</title>
        <authorList>
            <person name="Ma L.-J."/>
            <person name="Dead R."/>
            <person name="Young S.K."/>
            <person name="Zeng Q."/>
            <person name="Gargeya S."/>
            <person name="Fitzgerald M."/>
            <person name="Haas B."/>
            <person name="Abouelleil A."/>
            <person name="Alvarado L."/>
            <person name="Arachchi H.M."/>
            <person name="Berlin A."/>
            <person name="Brown A."/>
            <person name="Chapman S.B."/>
            <person name="Chen Z."/>
            <person name="Dunbar C."/>
            <person name="Freedman E."/>
            <person name="Gearin G."/>
            <person name="Gellesch M."/>
            <person name="Goldberg J."/>
            <person name="Griggs A."/>
            <person name="Gujja S."/>
            <person name="Heiman D."/>
            <person name="Howarth C."/>
            <person name="Larson L."/>
            <person name="Lui A."/>
            <person name="MacDonald P.J.P."/>
            <person name="Mehta T."/>
            <person name="Montmayeur A."/>
            <person name="Murphy C."/>
            <person name="Neiman D."/>
            <person name="Pearson M."/>
            <person name="Priest M."/>
            <person name="Roberts A."/>
            <person name="Saif S."/>
            <person name="Shea T."/>
            <person name="Shenoy N."/>
            <person name="Sisk P."/>
            <person name="Stolte C."/>
            <person name="Sykes S."/>
            <person name="Yandava C."/>
            <person name="Wortman J."/>
            <person name="Nusbaum C."/>
            <person name="Birren B."/>
        </authorList>
    </citation>
    <scope>NUCLEOTIDE SEQUENCE</scope>
    <source>
        <strain evidence="2">ATCC 64411</strain>
    </source>
</reference>
<evidence type="ECO:0000256" key="1">
    <source>
        <dbReference type="SAM" id="MobiDB-lite"/>
    </source>
</evidence>
<accession>A0A0C4E5Y9</accession>
<dbReference type="EnsemblFungi" id="MAPG_07918T0">
    <property type="protein sequence ID" value="MAPG_07918T0"/>
    <property type="gene ID" value="MAPG_07918"/>
</dbReference>
<evidence type="ECO:0000313" key="4">
    <source>
        <dbReference type="Proteomes" id="UP000011715"/>
    </source>
</evidence>
<sequence length="265" mass="28825">MPPIMSPAEKGRKSEPKSTRAGAHETFYEHCFRAAATEAAFTDGICHRHVNDGPLCWECVAIGHTECPELPGWLGQLSERLSDAHWKLWKFLVEDQIAESSSPRGLLADRKEVGDAPPRCLRESSLSASNAPSATQELLITKAACREALAKLGPAPGQDPDKTSKPFTTTPPVGRDKIGQKRADTVASIHEAPRTSFHAERCDAVKARRASSFVTSDLIAGASSPELSRLPKRSAAKGMETRVEELEKRVALLEDRSKLRAPIKG</sequence>
<reference evidence="3" key="5">
    <citation type="submission" date="2015-06" db="UniProtKB">
        <authorList>
            <consortium name="EnsemblFungi"/>
        </authorList>
    </citation>
    <scope>IDENTIFICATION</scope>
    <source>
        <strain evidence="3">ATCC 64411</strain>
    </source>
</reference>
<dbReference type="eggNOG" id="ENOG502RN63">
    <property type="taxonomic scope" value="Eukaryota"/>
</dbReference>
<reference evidence="2" key="2">
    <citation type="submission" date="2010-05" db="EMBL/GenBank/DDBJ databases">
        <title>The Genome Sequence of Magnaporthe poae strain ATCC 64411.</title>
        <authorList>
            <consortium name="The Broad Institute Genome Sequencing Platform"/>
            <consortium name="Broad Institute Genome Sequencing Center for Infectious Disease"/>
            <person name="Ma L.-J."/>
            <person name="Dead R."/>
            <person name="Young S."/>
            <person name="Zeng Q."/>
            <person name="Koehrsen M."/>
            <person name="Alvarado L."/>
            <person name="Berlin A."/>
            <person name="Chapman S.B."/>
            <person name="Chen Z."/>
            <person name="Freedman E."/>
            <person name="Gellesch M."/>
            <person name="Goldberg J."/>
            <person name="Griggs A."/>
            <person name="Gujja S."/>
            <person name="Heilman E.R."/>
            <person name="Heiman D."/>
            <person name="Hepburn T."/>
            <person name="Howarth C."/>
            <person name="Jen D."/>
            <person name="Larson L."/>
            <person name="Mehta T."/>
            <person name="Neiman D."/>
            <person name="Pearson M."/>
            <person name="Roberts A."/>
            <person name="Saif S."/>
            <person name="Shea T."/>
            <person name="Shenoy N."/>
            <person name="Sisk P."/>
            <person name="Stolte C."/>
            <person name="Sykes S."/>
            <person name="Walk T."/>
            <person name="White J."/>
            <person name="Yandava C."/>
            <person name="Haas B."/>
            <person name="Nusbaum C."/>
            <person name="Birren B."/>
        </authorList>
    </citation>
    <scope>NUCLEOTIDE SEQUENCE</scope>
    <source>
        <strain evidence="2">ATCC 64411</strain>
    </source>
</reference>
<keyword evidence="4" id="KW-1185">Reference proteome</keyword>
<feature type="compositionally biased region" description="Basic and acidic residues" evidence="1">
    <location>
        <begin position="9"/>
        <end position="21"/>
    </location>
</feature>
<dbReference type="Proteomes" id="UP000011715">
    <property type="component" value="Unassembled WGS sequence"/>
</dbReference>
<evidence type="ECO:0000313" key="2">
    <source>
        <dbReference type="EMBL" id="KLU88937.1"/>
    </source>
</evidence>